<dbReference type="Proteomes" id="UP000078070">
    <property type="component" value="Chromosome"/>
</dbReference>
<dbReference type="KEGG" id="mars:A8C75_20390"/>
<dbReference type="EMBL" id="CP015839">
    <property type="protein sequence ID" value="ANG64598.1"/>
    <property type="molecule type" value="Genomic_DNA"/>
</dbReference>
<organism evidence="2 3">
    <name type="scientific">Marinobacterium aestuarii</name>
    <dbReference type="NCBI Taxonomy" id="1821621"/>
    <lineage>
        <taxon>Bacteria</taxon>
        <taxon>Pseudomonadati</taxon>
        <taxon>Pseudomonadota</taxon>
        <taxon>Gammaproteobacteria</taxon>
        <taxon>Oceanospirillales</taxon>
        <taxon>Oceanospirillaceae</taxon>
        <taxon>Marinobacterium</taxon>
    </lineage>
</organism>
<reference evidence="3" key="1">
    <citation type="submission" date="2016-05" db="EMBL/GenBank/DDBJ databases">
        <authorList>
            <person name="Baek K."/>
            <person name="Yang S.-J."/>
        </authorList>
    </citation>
    <scope>NUCLEOTIDE SEQUENCE [LARGE SCALE GENOMIC DNA]</scope>
    <source>
        <strain evidence="3">ST58-10</strain>
    </source>
</reference>
<proteinExistence type="predicted"/>
<evidence type="ECO:0000313" key="2">
    <source>
        <dbReference type="EMBL" id="ANG64598.1"/>
    </source>
</evidence>
<reference evidence="2 3" key="2">
    <citation type="journal article" date="2018" name="Int. J. Syst. Evol. Microbiol.">
        <title>Marinobacterium aestuarii sp. nov., a benzene-degrading marine bacterium isolated from estuary sediment.</title>
        <authorList>
            <person name="Bae S.S."/>
            <person name="Jung J."/>
            <person name="Chung D."/>
            <person name="Baek K."/>
        </authorList>
    </citation>
    <scope>NUCLEOTIDE SEQUENCE [LARGE SCALE GENOMIC DNA]</scope>
    <source>
        <strain evidence="2 3">ST58-10</strain>
    </source>
</reference>
<dbReference type="AlphaFoldDB" id="A0A1A9F3Z2"/>
<gene>
    <name evidence="2" type="ORF">A8C75_20390</name>
</gene>
<sequence>MVRDDARQRLLDAATGYFGSRKMAEEWINSPHMGLEGMTPQEMLNSGPSVEQIMDLVHQLEQGDAP</sequence>
<dbReference type="STRING" id="1821621.A8C75_20390"/>
<keyword evidence="3" id="KW-1185">Reference proteome</keyword>
<protein>
    <recommendedName>
        <fullName evidence="1">Antitoxin Xre/MbcA/ParS-like toxin-binding domain-containing protein</fullName>
    </recommendedName>
</protein>
<evidence type="ECO:0000259" key="1">
    <source>
        <dbReference type="Pfam" id="PF09722"/>
    </source>
</evidence>
<accession>A0A1A9F3Z2</accession>
<evidence type="ECO:0000313" key="3">
    <source>
        <dbReference type="Proteomes" id="UP000078070"/>
    </source>
</evidence>
<dbReference type="Pfam" id="PF09722">
    <property type="entry name" value="Xre_MbcA_ParS_C"/>
    <property type="match status" value="1"/>
</dbReference>
<feature type="domain" description="Antitoxin Xre/MbcA/ParS-like toxin-binding" evidence="1">
    <location>
        <begin position="14"/>
        <end position="63"/>
    </location>
</feature>
<dbReference type="OrthoDB" id="5918037at2"/>
<name>A0A1A9F3Z2_9GAMM</name>
<dbReference type="InterPro" id="IPR024467">
    <property type="entry name" value="Xre/MbcA/ParS-like_toxin-bd"/>
</dbReference>
<dbReference type="RefSeq" id="WP_067386197.1">
    <property type="nucleotide sequence ID" value="NZ_CP015839.1"/>
</dbReference>